<evidence type="ECO:0000256" key="2">
    <source>
        <dbReference type="SAM" id="MobiDB-lite"/>
    </source>
</evidence>
<dbReference type="Pfam" id="PF00534">
    <property type="entry name" value="Glycos_transf_1"/>
    <property type="match status" value="1"/>
</dbReference>
<keyword evidence="6" id="KW-1185">Reference proteome</keyword>
<dbReference type="InterPro" id="IPR028098">
    <property type="entry name" value="Glyco_trans_4-like_N"/>
</dbReference>
<dbReference type="Gene3D" id="3.40.50.2000">
    <property type="entry name" value="Glycogen Phosphorylase B"/>
    <property type="match status" value="2"/>
</dbReference>
<dbReference type="RefSeq" id="WP_133577396.1">
    <property type="nucleotide sequence ID" value="NZ_SNYC01000006.1"/>
</dbReference>
<gene>
    <name evidence="5" type="ORF">ATK78_3544</name>
</gene>
<protein>
    <submittedName>
        <fullName evidence="5">Glycosyltransferase involved in cell wall biosynthesis</fullName>
    </submittedName>
</protein>
<dbReference type="SUPFAM" id="SSF53756">
    <property type="entry name" value="UDP-Glycosyltransferase/glycogen phosphorylase"/>
    <property type="match status" value="1"/>
</dbReference>
<dbReference type="EMBL" id="SNYC01000006">
    <property type="protein sequence ID" value="TDQ07423.1"/>
    <property type="molecule type" value="Genomic_DNA"/>
</dbReference>
<feature type="compositionally biased region" description="Basic residues" evidence="2">
    <location>
        <begin position="388"/>
        <end position="399"/>
    </location>
</feature>
<sequence>MNIGFDGKRAANNLTGLGNYSRSLIAQLAGFFPQNRYFVYTPKIKNHPQINRFLSIPNILTELPNVPGLFWRTSGIKKQLLKDNIDLFHGLSHEIPLGIHKSGIPSVVTIHDLIFLKFPQYFGRIDRFIYNLKFRYACKNSNRIVAISEQTKNDIIEHFNIDPEKIEVIYQSCDDSFKIASTDQLKESVRLKYQLPEKYILNVGTIETRKNLLTLVKALKQINEDHVLVVVGRKTKYADLVNQEIDKLNLRPRIIFLQDIPFNELPSIYQMAAVFVYPSVYEGFGIPVIEALYAHVPVVAATGSCLEEAGGKYSSYVSPFDHNGFAKAINHILDHPKVQKEMIEKGKDYVQRFNTEIISKEMMGLYTDVLKLHRSQHSNDAQLSTRPQRSRRSQRTSKN</sequence>
<evidence type="ECO:0000313" key="6">
    <source>
        <dbReference type="Proteomes" id="UP000295620"/>
    </source>
</evidence>
<dbReference type="Pfam" id="PF13439">
    <property type="entry name" value="Glyco_transf_4"/>
    <property type="match status" value="1"/>
</dbReference>
<dbReference type="PANTHER" id="PTHR46401">
    <property type="entry name" value="GLYCOSYLTRANSFERASE WBBK-RELATED"/>
    <property type="match status" value="1"/>
</dbReference>
<dbReference type="Proteomes" id="UP000295620">
    <property type="component" value="Unassembled WGS sequence"/>
</dbReference>
<organism evidence="5 6">
    <name type="scientific">Pedobacter metabolipauper</name>
    <dbReference type="NCBI Taxonomy" id="425513"/>
    <lineage>
        <taxon>Bacteria</taxon>
        <taxon>Pseudomonadati</taxon>
        <taxon>Bacteroidota</taxon>
        <taxon>Sphingobacteriia</taxon>
        <taxon>Sphingobacteriales</taxon>
        <taxon>Sphingobacteriaceae</taxon>
        <taxon>Pedobacter</taxon>
    </lineage>
</organism>
<comment type="caution">
    <text evidence="5">The sequence shown here is derived from an EMBL/GenBank/DDBJ whole genome shotgun (WGS) entry which is preliminary data.</text>
</comment>
<feature type="domain" description="Glycosyltransferase subfamily 4-like N-terminal" evidence="4">
    <location>
        <begin position="16"/>
        <end position="174"/>
    </location>
</feature>
<dbReference type="AlphaFoldDB" id="A0A4R6SS43"/>
<accession>A0A4R6SS43</accession>
<feature type="domain" description="Glycosyl transferase family 1" evidence="3">
    <location>
        <begin position="194"/>
        <end position="347"/>
    </location>
</feature>
<dbReference type="GO" id="GO:0009103">
    <property type="term" value="P:lipopolysaccharide biosynthetic process"/>
    <property type="evidence" value="ECO:0007669"/>
    <property type="project" value="TreeGrafter"/>
</dbReference>
<dbReference type="PANTHER" id="PTHR46401:SF2">
    <property type="entry name" value="GLYCOSYLTRANSFERASE WBBK-RELATED"/>
    <property type="match status" value="1"/>
</dbReference>
<evidence type="ECO:0000259" key="4">
    <source>
        <dbReference type="Pfam" id="PF13439"/>
    </source>
</evidence>
<dbReference type="InterPro" id="IPR001296">
    <property type="entry name" value="Glyco_trans_1"/>
</dbReference>
<dbReference type="CDD" id="cd03809">
    <property type="entry name" value="GT4_MtfB-like"/>
    <property type="match status" value="1"/>
</dbReference>
<feature type="region of interest" description="Disordered" evidence="2">
    <location>
        <begin position="376"/>
        <end position="399"/>
    </location>
</feature>
<dbReference type="GO" id="GO:0016757">
    <property type="term" value="F:glycosyltransferase activity"/>
    <property type="evidence" value="ECO:0007669"/>
    <property type="project" value="InterPro"/>
</dbReference>
<reference evidence="5 6" key="1">
    <citation type="submission" date="2019-03" db="EMBL/GenBank/DDBJ databases">
        <title>Genomic Encyclopedia of Archaeal and Bacterial Type Strains, Phase II (KMG-II): from individual species to whole genera.</title>
        <authorList>
            <person name="Goeker M."/>
        </authorList>
    </citation>
    <scope>NUCLEOTIDE SEQUENCE [LARGE SCALE GENOMIC DNA]</scope>
    <source>
        <strain evidence="5 6">DSM 19035</strain>
    </source>
</reference>
<evidence type="ECO:0000259" key="3">
    <source>
        <dbReference type="Pfam" id="PF00534"/>
    </source>
</evidence>
<evidence type="ECO:0000256" key="1">
    <source>
        <dbReference type="ARBA" id="ARBA00022679"/>
    </source>
</evidence>
<proteinExistence type="predicted"/>
<evidence type="ECO:0000313" key="5">
    <source>
        <dbReference type="EMBL" id="TDQ07423.1"/>
    </source>
</evidence>
<keyword evidence="1 5" id="KW-0808">Transferase</keyword>
<name>A0A4R6SS43_9SPHI</name>
<dbReference type="OrthoDB" id="9801609at2"/>